<dbReference type="Gene3D" id="3.10.620.30">
    <property type="match status" value="1"/>
</dbReference>
<dbReference type="RefSeq" id="WP_344705485.1">
    <property type="nucleotide sequence ID" value="NZ_BAABBQ010000001.1"/>
</dbReference>
<feature type="chain" id="PRO_5045237229" evidence="1">
    <location>
        <begin position="33"/>
        <end position="235"/>
    </location>
</feature>
<feature type="signal peptide" evidence="1">
    <location>
        <begin position="1"/>
        <end position="32"/>
    </location>
</feature>
<protein>
    <submittedName>
        <fullName evidence="2">Uncharacterized protein</fullName>
    </submittedName>
</protein>
<dbReference type="Proteomes" id="UP001500235">
    <property type="component" value="Unassembled WGS sequence"/>
</dbReference>
<evidence type="ECO:0000313" key="2">
    <source>
        <dbReference type="EMBL" id="GAA4008494.1"/>
    </source>
</evidence>
<dbReference type="PANTHER" id="PTHR39327:SF1">
    <property type="entry name" value="BLR5470 PROTEIN"/>
    <property type="match status" value="1"/>
</dbReference>
<dbReference type="InterPro" id="IPR010916">
    <property type="entry name" value="TonB_box_CS"/>
</dbReference>
<dbReference type="PANTHER" id="PTHR39327">
    <property type="match status" value="1"/>
</dbReference>
<keyword evidence="1" id="KW-0732">Signal</keyword>
<dbReference type="PROSITE" id="PS00430">
    <property type="entry name" value="TONB_DEPENDENT_REC_1"/>
    <property type="match status" value="1"/>
</dbReference>
<evidence type="ECO:0000313" key="3">
    <source>
        <dbReference type="Proteomes" id="UP001500235"/>
    </source>
</evidence>
<dbReference type="InterPro" id="IPR010319">
    <property type="entry name" value="Transglutaminase-like_Cys_pept"/>
</dbReference>
<proteinExistence type="predicted"/>
<evidence type="ECO:0000256" key="1">
    <source>
        <dbReference type="SAM" id="SignalP"/>
    </source>
</evidence>
<organism evidence="2 3">
    <name type="scientific">Sphingomonas swuensis</name>
    <dbReference type="NCBI Taxonomy" id="977800"/>
    <lineage>
        <taxon>Bacteria</taxon>
        <taxon>Pseudomonadati</taxon>
        <taxon>Pseudomonadota</taxon>
        <taxon>Alphaproteobacteria</taxon>
        <taxon>Sphingomonadales</taxon>
        <taxon>Sphingomonadaceae</taxon>
        <taxon>Sphingomonas</taxon>
    </lineage>
</organism>
<comment type="caution">
    <text evidence="2">The sequence shown here is derived from an EMBL/GenBank/DDBJ whole genome shotgun (WGS) entry which is preliminary data.</text>
</comment>
<sequence>MGTTDRPRAAAAARLAACAALLLVTFSTTAPAQQADSITVTAQVRPHLFGTVALPGPSGRWGDKWQKVASDARPCAALQSLVAPARALGRLAQLQFVQAQVDRRIGWRSDGTQYNARIYWASAAETLASGFGDDDDRAILKYQALRALGYPRSDYYLMMGRDQVRGDYVMLAARADGRWWLLEEQGDLPVAADRRAGFEPVASFGAGRSWIHGRPRLASAGALTASGAAPVAARP</sequence>
<reference evidence="3" key="1">
    <citation type="journal article" date="2019" name="Int. J. Syst. Evol. Microbiol.">
        <title>The Global Catalogue of Microorganisms (GCM) 10K type strain sequencing project: providing services to taxonomists for standard genome sequencing and annotation.</title>
        <authorList>
            <consortium name="The Broad Institute Genomics Platform"/>
            <consortium name="The Broad Institute Genome Sequencing Center for Infectious Disease"/>
            <person name="Wu L."/>
            <person name="Ma J."/>
        </authorList>
    </citation>
    <scope>NUCLEOTIDE SEQUENCE [LARGE SCALE GENOMIC DNA]</scope>
    <source>
        <strain evidence="3">JCM 17563</strain>
    </source>
</reference>
<gene>
    <name evidence="2" type="ORF">GCM10022280_01530</name>
</gene>
<name>A0ABP7S978_9SPHN</name>
<keyword evidence="3" id="KW-1185">Reference proteome</keyword>
<accession>A0ABP7S978</accession>
<dbReference type="EMBL" id="BAABBQ010000001">
    <property type="protein sequence ID" value="GAA4008494.1"/>
    <property type="molecule type" value="Genomic_DNA"/>
</dbReference>